<dbReference type="Pfam" id="PF00535">
    <property type="entry name" value="Glycos_transf_2"/>
    <property type="match status" value="1"/>
</dbReference>
<dbReference type="PANTHER" id="PTHR48090:SF10">
    <property type="entry name" value="GLUCOSYL-3-PHOSPHOGLYCERATE SYNTHASE"/>
    <property type="match status" value="1"/>
</dbReference>
<dbReference type="EMBL" id="LDER01000219">
    <property type="protein sequence ID" value="RVU63189.1"/>
    <property type="molecule type" value="Genomic_DNA"/>
</dbReference>
<dbReference type="Gene3D" id="3.90.550.10">
    <property type="entry name" value="Spore Coat Polysaccharide Biosynthesis Protein SpsA, Chain A"/>
    <property type="match status" value="1"/>
</dbReference>
<gene>
    <name evidence="11" type="ORF">BM74_16420</name>
</gene>
<dbReference type="InterPro" id="IPR029044">
    <property type="entry name" value="Nucleotide-diphossugar_trans"/>
</dbReference>
<organism evidence="11 12">
    <name type="scientific">Bacillus thuringiensis</name>
    <dbReference type="NCBI Taxonomy" id="1428"/>
    <lineage>
        <taxon>Bacteria</taxon>
        <taxon>Bacillati</taxon>
        <taxon>Bacillota</taxon>
        <taxon>Bacilli</taxon>
        <taxon>Bacillales</taxon>
        <taxon>Bacillaceae</taxon>
        <taxon>Bacillus</taxon>
        <taxon>Bacillus cereus group</taxon>
    </lineage>
</organism>
<comment type="caution">
    <text evidence="11">The sequence shown here is derived from an EMBL/GenBank/DDBJ whole genome shotgun (WGS) entry which is preliminary data.</text>
</comment>
<evidence type="ECO:0000256" key="8">
    <source>
        <dbReference type="ARBA" id="ARBA00048689"/>
    </source>
</evidence>
<evidence type="ECO:0000259" key="10">
    <source>
        <dbReference type="Pfam" id="PF00535"/>
    </source>
</evidence>
<accession>A0A437SIC4</accession>
<protein>
    <recommendedName>
        <fullName evidence="7">Glucosyl-3-phosphoglycerate synthase</fullName>
        <ecNumber evidence="6">2.4.1.266</ecNumber>
    </recommendedName>
</protein>
<dbReference type="GO" id="GO:0016757">
    <property type="term" value="F:glycosyltransferase activity"/>
    <property type="evidence" value="ECO:0007669"/>
    <property type="project" value="UniProtKB-KW"/>
</dbReference>
<keyword evidence="3" id="KW-0328">Glycosyltransferase</keyword>
<evidence type="ECO:0000256" key="2">
    <source>
        <dbReference type="ARBA" id="ARBA00006739"/>
    </source>
</evidence>
<reference evidence="11 12" key="1">
    <citation type="submission" date="2018-01" db="EMBL/GenBank/DDBJ databases">
        <title>Complete genome sequence of G25-42.</title>
        <authorList>
            <person name="Zheng Z."/>
            <person name="Sun M."/>
        </authorList>
    </citation>
    <scope>NUCLEOTIDE SEQUENCE [LARGE SCALE GENOMIC DNA]</scope>
    <source>
        <strain evidence="11 12">G25-42</strain>
    </source>
</reference>
<evidence type="ECO:0000313" key="12">
    <source>
        <dbReference type="Proteomes" id="UP000286687"/>
    </source>
</evidence>
<dbReference type="AlphaFoldDB" id="A0A437SIC4"/>
<keyword evidence="5" id="KW-0460">Magnesium</keyword>
<dbReference type="Proteomes" id="UP000286687">
    <property type="component" value="Unassembled WGS sequence"/>
</dbReference>
<evidence type="ECO:0000256" key="4">
    <source>
        <dbReference type="ARBA" id="ARBA00022679"/>
    </source>
</evidence>
<proteinExistence type="inferred from homology"/>
<comment type="catalytic activity">
    <reaction evidence="9">
        <text>an NDP-alpha-D-glucose + (2R)-3-phosphoglycerate = (2R)-2-O-(alpha-D-glucopyranosyl)-3-phospho-glycerate + a ribonucleoside 5'-diphosphate + H(+)</text>
        <dbReference type="Rhea" id="RHEA:47244"/>
        <dbReference type="ChEBI" id="CHEBI:15378"/>
        <dbReference type="ChEBI" id="CHEBI:57930"/>
        <dbReference type="ChEBI" id="CHEBI:58272"/>
        <dbReference type="ChEBI" id="CHEBI:62600"/>
        <dbReference type="ChEBI" id="CHEBI:76533"/>
        <dbReference type="EC" id="2.4.1.266"/>
    </reaction>
    <physiologicalReaction direction="left-to-right" evidence="9">
        <dbReference type="Rhea" id="RHEA:47245"/>
    </physiologicalReaction>
</comment>
<evidence type="ECO:0000256" key="9">
    <source>
        <dbReference type="ARBA" id="ARBA00048997"/>
    </source>
</evidence>
<evidence type="ECO:0000256" key="6">
    <source>
        <dbReference type="ARBA" id="ARBA00039022"/>
    </source>
</evidence>
<evidence type="ECO:0000313" key="11">
    <source>
        <dbReference type="EMBL" id="RVU63189.1"/>
    </source>
</evidence>
<evidence type="ECO:0000256" key="3">
    <source>
        <dbReference type="ARBA" id="ARBA00022676"/>
    </source>
</evidence>
<evidence type="ECO:0000256" key="5">
    <source>
        <dbReference type="ARBA" id="ARBA00022842"/>
    </source>
</evidence>
<comment type="cofactor">
    <cofactor evidence="1">
        <name>Mg(2+)</name>
        <dbReference type="ChEBI" id="CHEBI:18420"/>
    </cofactor>
</comment>
<dbReference type="PANTHER" id="PTHR48090">
    <property type="entry name" value="UNDECAPRENYL-PHOSPHATE 4-DEOXY-4-FORMAMIDO-L-ARABINOSE TRANSFERASE-RELATED"/>
    <property type="match status" value="1"/>
</dbReference>
<evidence type="ECO:0000256" key="7">
    <source>
        <dbReference type="ARBA" id="ARBA00040894"/>
    </source>
</evidence>
<feature type="domain" description="Glycosyltransferase 2-like" evidence="10">
    <location>
        <begin position="4"/>
        <end position="144"/>
    </location>
</feature>
<dbReference type="InterPro" id="IPR001173">
    <property type="entry name" value="Glyco_trans_2-like"/>
</dbReference>
<comment type="similarity">
    <text evidence="2">Belongs to the glycosyltransferase 2 family.</text>
</comment>
<comment type="catalytic activity">
    <reaction evidence="8">
        <text>(2R)-3-phosphoglycerate + UDP-alpha-D-glucose = (2R)-2-O-(alpha-D-glucopyranosyl)-3-phospho-glycerate + UDP + H(+)</text>
        <dbReference type="Rhea" id="RHEA:31319"/>
        <dbReference type="ChEBI" id="CHEBI:15378"/>
        <dbReference type="ChEBI" id="CHEBI:58223"/>
        <dbReference type="ChEBI" id="CHEBI:58272"/>
        <dbReference type="ChEBI" id="CHEBI:58885"/>
        <dbReference type="ChEBI" id="CHEBI:62600"/>
        <dbReference type="EC" id="2.4.1.266"/>
    </reaction>
    <physiologicalReaction direction="left-to-right" evidence="8">
        <dbReference type="Rhea" id="RHEA:31320"/>
    </physiologicalReaction>
</comment>
<dbReference type="RefSeq" id="WP_127813760.1">
    <property type="nucleotide sequence ID" value="NZ_LDER01000219.1"/>
</dbReference>
<dbReference type="SUPFAM" id="SSF53448">
    <property type="entry name" value="Nucleotide-diphospho-sugar transferases"/>
    <property type="match status" value="1"/>
</dbReference>
<dbReference type="EC" id="2.4.1.266" evidence="6"/>
<keyword evidence="4" id="KW-0808">Transferase</keyword>
<name>A0A437SIC4_BACTU</name>
<evidence type="ECO:0000256" key="1">
    <source>
        <dbReference type="ARBA" id="ARBA00001946"/>
    </source>
</evidence>
<sequence length="357" mass="40251">MIAIGIPTYNEAKNISKLTQLIDSAAIKMGLEIIIINADNNSSDQTATIFSATTTINEKISIITHEIGKGHNIKAIFDAVNNLDTCDGCILIDGDITSFSETWLRKFIASISNDADFIVPNYSRNFQEGNTTNHFVYPLTFYHTNGNCPRQPIAGDFGFSIKFIKFLVNTAKWHKYCYGYGIDVFLTLQALYNKFQIEEVNLDKKEHNPSFGKMNAMFVEVASSYYETSRILFEHQKNNGIFQTLINPSYPSSLFPPEIPLCPQKISERKEEATHILSTSKTIANVGSKVIISPSIWGKVLLDHEKQIGQIDSLILAKSILPYYLLRVVDYLQSISNVKQAEHNLEETLTFLKENIK</sequence>
<dbReference type="InterPro" id="IPR050256">
    <property type="entry name" value="Glycosyltransferase_2"/>
</dbReference>